<organism evidence="1 2">
    <name type="scientific">Rainbow trout orthomyxovirus-1</name>
    <dbReference type="NCBI Taxonomy" id="1954184"/>
    <lineage>
        <taxon>Viruses</taxon>
        <taxon>Riboviria</taxon>
        <taxon>Orthornavirae</taxon>
        <taxon>Negarnaviricota</taxon>
        <taxon>Polyploviricotina</taxon>
        <taxon>Insthoviricetes</taxon>
        <taxon>Articulavirales</taxon>
        <taxon>Orthomyxoviridae</taxon>
        <taxon>Mykissvirus</taxon>
        <taxon>Mykissvirus tructae</taxon>
    </lineage>
</organism>
<gene>
    <name evidence="1" type="primary">M1-M2</name>
</gene>
<sequence length="207" mass="23192">MGDYFDNLTQLLPESRACTDRTYKCLVKVLKNNGRSRDVVALAAALGYLETEDKELRKYIPEPKKHKKATINTSQSLRAGLAGGSVLGVLFNLSHSEPSGVQRTQMKQALLREITSMVKEDMKAMGFTEKRVQDTLIYLEETPSKQSASLLHALMAWKDMWQAGAPAISLEMQSQQIKKLVRDLSQSESAKAEKVKAHLCMWKTCTN</sequence>
<protein>
    <submittedName>
        <fullName evidence="1">Matrix protein 1</fullName>
    </submittedName>
</protein>
<name>A0A1Q1MMF5_9ORTO</name>
<keyword evidence="2" id="KW-1185">Reference proteome</keyword>
<dbReference type="EMBL" id="KX882068">
    <property type="protein sequence ID" value="AQM37681.1"/>
    <property type="molecule type" value="Viral_cRNA"/>
</dbReference>
<dbReference type="GeneID" id="80550906"/>
<reference evidence="1 2" key="1">
    <citation type="journal article" date="2017" name="Virus Res.">
        <title>Molecular characterization of a novel orthomyxovirus from rainbow and steelhead trout (Oncorhynchus mykiss).</title>
        <authorList>
            <person name="Batts W.N."/>
            <person name="LaPatra S.E."/>
            <person name="Katona R."/>
            <person name="Leis E."/>
            <person name="Ng T.F."/>
            <person name="Brieuc M.S."/>
            <person name="Breyta R.B."/>
            <person name="Purcell M.K."/>
            <person name="Conway C.M."/>
            <person name="Waltzek T.B."/>
            <person name="Delwart E."/>
            <person name="Winton J.R."/>
        </authorList>
    </citation>
    <scope>NUCLEOTIDE SEQUENCE [LARGE SCALE GENOMIC DNA]</scope>
    <source>
        <strain evidence="1 2">Rainbow/Idaho/347/1997</strain>
    </source>
</reference>
<accession>A0A1Q1MMF5</accession>
<dbReference type="RefSeq" id="YP_010840226.1">
    <property type="nucleotide sequence ID" value="NC_078524.1"/>
</dbReference>
<dbReference type="Proteomes" id="UP001055065">
    <property type="component" value="Genome"/>
</dbReference>
<evidence type="ECO:0000313" key="1">
    <source>
        <dbReference type="EMBL" id="AQM37681.1"/>
    </source>
</evidence>
<evidence type="ECO:0000313" key="2">
    <source>
        <dbReference type="Proteomes" id="UP001055065"/>
    </source>
</evidence>
<proteinExistence type="predicted"/>